<dbReference type="Pfam" id="PF07714">
    <property type="entry name" value="PK_Tyr_Ser-Thr"/>
    <property type="match status" value="1"/>
</dbReference>
<dbReference type="GO" id="GO:0043235">
    <property type="term" value="C:receptor complex"/>
    <property type="evidence" value="ECO:0007669"/>
    <property type="project" value="TreeGrafter"/>
</dbReference>
<keyword evidence="1" id="KW-0472">Membrane</keyword>
<dbReference type="STRING" id="6280.A0A0N4TGC0"/>
<dbReference type="EMBL" id="UZAD01007853">
    <property type="protein sequence ID" value="VDN88409.1"/>
    <property type="molecule type" value="Genomic_DNA"/>
</dbReference>
<evidence type="ECO:0000256" key="1">
    <source>
        <dbReference type="SAM" id="Phobius"/>
    </source>
</evidence>
<evidence type="ECO:0000259" key="2">
    <source>
        <dbReference type="Pfam" id="PF07714"/>
    </source>
</evidence>
<keyword evidence="4" id="KW-1185">Reference proteome</keyword>
<dbReference type="PANTHER" id="PTHR24416:SF583">
    <property type="entry name" value="RECEPTOR PROTEIN-TYROSINE KINASE"/>
    <property type="match status" value="1"/>
</dbReference>
<dbReference type="Proteomes" id="UP000278627">
    <property type="component" value="Unassembled WGS sequence"/>
</dbReference>
<dbReference type="InterPro" id="IPR001245">
    <property type="entry name" value="Ser-Thr/Tyr_kinase_cat_dom"/>
</dbReference>
<sequence>MKTLGYHERLVNMLACITETEPYCLIVEYCSDGDLLHFLRKRCAYMIKLTEMGIDYDEPNLNEKIDQDLVITLKQLLMFAVQISYGLVRNIYIQSLKFIYFICLYIFHSKIIFLLTALFPCKNFILKLSLKNFQLKFLLKIGSIKR</sequence>
<organism evidence="5">
    <name type="scientific">Brugia pahangi</name>
    <name type="common">Filarial nematode worm</name>
    <dbReference type="NCBI Taxonomy" id="6280"/>
    <lineage>
        <taxon>Eukaryota</taxon>
        <taxon>Metazoa</taxon>
        <taxon>Ecdysozoa</taxon>
        <taxon>Nematoda</taxon>
        <taxon>Chromadorea</taxon>
        <taxon>Rhabditida</taxon>
        <taxon>Spirurina</taxon>
        <taxon>Spiruromorpha</taxon>
        <taxon>Filarioidea</taxon>
        <taxon>Onchocercidae</taxon>
        <taxon>Brugia</taxon>
    </lineage>
</organism>
<keyword evidence="1" id="KW-0812">Transmembrane</keyword>
<name>A0A0N4TGC0_BRUPA</name>
<evidence type="ECO:0000313" key="4">
    <source>
        <dbReference type="Proteomes" id="UP000278627"/>
    </source>
</evidence>
<dbReference type="PANTHER" id="PTHR24416">
    <property type="entry name" value="TYROSINE-PROTEIN KINASE RECEPTOR"/>
    <property type="match status" value="1"/>
</dbReference>
<accession>A0A0N4TGC0</accession>
<dbReference type="InterPro" id="IPR011009">
    <property type="entry name" value="Kinase-like_dom_sf"/>
</dbReference>
<dbReference type="GO" id="GO:0007169">
    <property type="term" value="P:cell surface receptor protein tyrosine kinase signaling pathway"/>
    <property type="evidence" value="ECO:0007669"/>
    <property type="project" value="TreeGrafter"/>
</dbReference>
<proteinExistence type="predicted"/>
<dbReference type="InterPro" id="IPR050122">
    <property type="entry name" value="RTK"/>
</dbReference>
<reference evidence="5" key="1">
    <citation type="submission" date="2017-02" db="UniProtKB">
        <authorList>
            <consortium name="WormBaseParasite"/>
        </authorList>
    </citation>
    <scope>IDENTIFICATION</scope>
</reference>
<dbReference type="SUPFAM" id="SSF56112">
    <property type="entry name" value="Protein kinase-like (PK-like)"/>
    <property type="match status" value="1"/>
</dbReference>
<dbReference type="GO" id="GO:0005886">
    <property type="term" value="C:plasma membrane"/>
    <property type="evidence" value="ECO:0007669"/>
    <property type="project" value="TreeGrafter"/>
</dbReference>
<dbReference type="GO" id="GO:0004714">
    <property type="term" value="F:transmembrane receptor protein tyrosine kinase activity"/>
    <property type="evidence" value="ECO:0007669"/>
    <property type="project" value="TreeGrafter"/>
</dbReference>
<evidence type="ECO:0000313" key="5">
    <source>
        <dbReference type="WBParaSite" id="BPAG_0000725801-mRNA-1"/>
    </source>
</evidence>
<feature type="domain" description="Serine-threonine/tyrosine-protein kinase catalytic" evidence="2">
    <location>
        <begin position="1"/>
        <end position="88"/>
    </location>
</feature>
<gene>
    <name evidence="3" type="ORF">BPAG_LOCUS7223</name>
</gene>
<dbReference type="AlphaFoldDB" id="A0A0N4TGC0"/>
<dbReference type="WBParaSite" id="BPAG_0000725801-mRNA-1">
    <property type="protein sequence ID" value="BPAG_0000725801-mRNA-1"/>
    <property type="gene ID" value="BPAG_0000725801"/>
</dbReference>
<evidence type="ECO:0000313" key="3">
    <source>
        <dbReference type="EMBL" id="VDN88409.1"/>
    </source>
</evidence>
<protein>
    <submittedName>
        <fullName evidence="5">Pkinase_Tyr domain-containing protein</fullName>
    </submittedName>
</protein>
<reference evidence="3 4" key="2">
    <citation type="submission" date="2018-11" db="EMBL/GenBank/DDBJ databases">
        <authorList>
            <consortium name="Pathogen Informatics"/>
        </authorList>
    </citation>
    <scope>NUCLEOTIDE SEQUENCE [LARGE SCALE GENOMIC DNA]</scope>
</reference>
<dbReference type="Gene3D" id="3.30.200.20">
    <property type="entry name" value="Phosphorylase Kinase, domain 1"/>
    <property type="match status" value="1"/>
</dbReference>
<feature type="transmembrane region" description="Helical" evidence="1">
    <location>
        <begin position="98"/>
        <end position="121"/>
    </location>
</feature>
<keyword evidence="1" id="KW-1133">Transmembrane helix</keyword>